<proteinExistence type="predicted"/>
<sequence>MEAMARLLGEFLTLFVSILGLCQWSWNHLGLGLWYSTCSTAMIARFLSLTFVKARTATELNYMYLWYIEQLECWSLWALGTLGPLCLALQFSSTWWVRLLLVWMGLFLLGTKLNDEFHEELWISEEHFFASAHLACMTMLVVCTPDNGQVASSLGTAFLTLGTLMLARPDSQLGPWRCQELAFFGLAMANTSFLVT</sequence>
<dbReference type="EMBL" id="VCGU01000459">
    <property type="protein sequence ID" value="TRY61129.1"/>
    <property type="molecule type" value="Genomic_DNA"/>
</dbReference>
<reference evidence="2 3" key="1">
    <citation type="journal article" date="2018" name="Nat. Ecol. Evol.">
        <title>Genomic signatures of mitonuclear coevolution across populations of Tigriopus californicus.</title>
        <authorList>
            <person name="Barreto F.S."/>
            <person name="Watson E.T."/>
            <person name="Lima T.G."/>
            <person name="Willett C.S."/>
            <person name="Edmands S."/>
            <person name="Li W."/>
            <person name="Burton R.S."/>
        </authorList>
    </citation>
    <scope>NUCLEOTIDE SEQUENCE [LARGE SCALE GENOMIC DNA]</scope>
    <source>
        <strain evidence="2 3">San Diego</strain>
    </source>
</reference>
<keyword evidence="1" id="KW-1133">Transmembrane helix</keyword>
<keyword evidence="1" id="KW-0812">Transmembrane</keyword>
<dbReference type="Proteomes" id="UP000318571">
    <property type="component" value="Chromosome 8"/>
</dbReference>
<evidence type="ECO:0000256" key="1">
    <source>
        <dbReference type="SAM" id="Phobius"/>
    </source>
</evidence>
<keyword evidence="1" id="KW-0472">Membrane</keyword>
<feature type="transmembrane region" description="Helical" evidence="1">
    <location>
        <begin position="32"/>
        <end position="52"/>
    </location>
</feature>
<dbReference type="AlphaFoldDB" id="A0A553N6R3"/>
<organism evidence="2 3">
    <name type="scientific">Tigriopus californicus</name>
    <name type="common">Marine copepod</name>
    <dbReference type="NCBI Taxonomy" id="6832"/>
    <lineage>
        <taxon>Eukaryota</taxon>
        <taxon>Metazoa</taxon>
        <taxon>Ecdysozoa</taxon>
        <taxon>Arthropoda</taxon>
        <taxon>Crustacea</taxon>
        <taxon>Multicrustacea</taxon>
        <taxon>Hexanauplia</taxon>
        <taxon>Copepoda</taxon>
        <taxon>Harpacticoida</taxon>
        <taxon>Harpacticidae</taxon>
        <taxon>Tigriopus</taxon>
    </lineage>
</organism>
<evidence type="ECO:0000313" key="2">
    <source>
        <dbReference type="EMBL" id="TRY61129.1"/>
    </source>
</evidence>
<comment type="caution">
    <text evidence="2">The sequence shown here is derived from an EMBL/GenBank/DDBJ whole genome shotgun (WGS) entry which is preliminary data.</text>
</comment>
<gene>
    <name evidence="2" type="ORF">TCAL_16316</name>
</gene>
<name>A0A553N6R3_TIGCA</name>
<evidence type="ECO:0000313" key="3">
    <source>
        <dbReference type="Proteomes" id="UP000318571"/>
    </source>
</evidence>
<protein>
    <submittedName>
        <fullName evidence="2">Uncharacterized protein</fullName>
    </submittedName>
</protein>
<keyword evidence="3" id="KW-1185">Reference proteome</keyword>
<accession>A0A553N6R3</accession>
<feature type="transmembrane region" description="Helical" evidence="1">
    <location>
        <begin position="7"/>
        <end position="26"/>
    </location>
</feature>